<dbReference type="PANTHER" id="PTHR43178:SF5">
    <property type="entry name" value="LIPOAMIDE ACYLTRANSFERASE COMPONENT OF BRANCHED-CHAIN ALPHA-KETO ACID DEHYDROGENASE COMPLEX, MITOCHONDRIAL"/>
    <property type="match status" value="1"/>
</dbReference>
<dbReference type="FunFam" id="3.30.559.10:FF:000007">
    <property type="entry name" value="Dihydrolipoamide acetyltransferase component of pyruvate dehydrogenase complex"/>
    <property type="match status" value="1"/>
</dbReference>
<feature type="region of interest" description="Disordered" evidence="6">
    <location>
        <begin position="12"/>
        <end position="36"/>
    </location>
</feature>
<name>A0A382Y738_9ZZZZ</name>
<dbReference type="PANTHER" id="PTHR43178">
    <property type="entry name" value="DIHYDROLIPOAMIDE ACETYLTRANSFERASE COMPONENT OF PYRUVATE DEHYDROGENASE COMPLEX"/>
    <property type="match status" value="1"/>
</dbReference>
<dbReference type="EMBL" id="UINC01173453">
    <property type="protein sequence ID" value="SVD79063.1"/>
    <property type="molecule type" value="Genomic_DNA"/>
</dbReference>
<evidence type="ECO:0000256" key="2">
    <source>
        <dbReference type="ARBA" id="ARBA00007317"/>
    </source>
</evidence>
<reference evidence="8" key="1">
    <citation type="submission" date="2018-05" db="EMBL/GenBank/DDBJ databases">
        <authorList>
            <person name="Lanie J.A."/>
            <person name="Ng W.-L."/>
            <person name="Kazmierczak K.M."/>
            <person name="Andrzejewski T.M."/>
            <person name="Davidsen T.M."/>
            <person name="Wayne K.J."/>
            <person name="Tettelin H."/>
            <person name="Glass J.I."/>
            <person name="Rusch D."/>
            <person name="Podicherti R."/>
            <person name="Tsui H.-C.T."/>
            <person name="Winkler M.E."/>
        </authorList>
    </citation>
    <scope>NUCLEOTIDE SEQUENCE</scope>
</reference>
<feature type="non-terminal residue" evidence="8">
    <location>
        <position position="1"/>
    </location>
</feature>
<keyword evidence="5" id="KW-0012">Acyltransferase</keyword>
<protein>
    <recommendedName>
        <fullName evidence="7">2-oxoacid dehydrogenase acyltransferase catalytic domain-containing protein</fullName>
    </recommendedName>
</protein>
<accession>A0A382Y738</accession>
<dbReference type="GO" id="GO:0016407">
    <property type="term" value="F:acetyltransferase activity"/>
    <property type="evidence" value="ECO:0007669"/>
    <property type="project" value="TreeGrafter"/>
</dbReference>
<gene>
    <name evidence="8" type="ORF">METZ01_LOCUS431917</name>
</gene>
<dbReference type="AlphaFoldDB" id="A0A382Y738"/>
<evidence type="ECO:0000256" key="1">
    <source>
        <dbReference type="ARBA" id="ARBA00001938"/>
    </source>
</evidence>
<organism evidence="8">
    <name type="scientific">marine metagenome</name>
    <dbReference type="NCBI Taxonomy" id="408172"/>
    <lineage>
        <taxon>unclassified sequences</taxon>
        <taxon>metagenomes</taxon>
        <taxon>ecological metagenomes</taxon>
    </lineage>
</organism>
<dbReference type="InterPro" id="IPR001078">
    <property type="entry name" value="2-oxoacid_DH_actylTfrase"/>
</dbReference>
<keyword evidence="3" id="KW-0808">Transferase</keyword>
<dbReference type="SUPFAM" id="SSF52777">
    <property type="entry name" value="CoA-dependent acyltransferases"/>
    <property type="match status" value="1"/>
</dbReference>
<feature type="non-terminal residue" evidence="8">
    <location>
        <position position="265"/>
    </location>
</feature>
<dbReference type="GO" id="GO:0005737">
    <property type="term" value="C:cytoplasm"/>
    <property type="evidence" value="ECO:0007669"/>
    <property type="project" value="TreeGrafter"/>
</dbReference>
<feature type="domain" description="2-oxoacid dehydrogenase acyltransferase catalytic" evidence="7">
    <location>
        <begin position="37"/>
        <end position="263"/>
    </location>
</feature>
<comment type="similarity">
    <text evidence="2">Belongs to the 2-oxoacid dehydrogenase family.</text>
</comment>
<dbReference type="InterPro" id="IPR023213">
    <property type="entry name" value="CAT-like_dom_sf"/>
</dbReference>
<evidence type="ECO:0000256" key="5">
    <source>
        <dbReference type="ARBA" id="ARBA00023315"/>
    </source>
</evidence>
<evidence type="ECO:0000256" key="3">
    <source>
        <dbReference type="ARBA" id="ARBA00022679"/>
    </source>
</evidence>
<evidence type="ECO:0000256" key="6">
    <source>
        <dbReference type="SAM" id="MobiDB-lite"/>
    </source>
</evidence>
<proteinExistence type="inferred from homology"/>
<comment type="cofactor">
    <cofactor evidence="1">
        <name>(R)-lipoate</name>
        <dbReference type="ChEBI" id="CHEBI:83088"/>
    </cofactor>
</comment>
<sequence>NKSDILKYIADREQSTAANETQAPESTQSASSRMVDKVEPMNRMRKKIAEHMTQSVKTSPHVYTTVEADVTNLVEIRKRYKDSFKERSDENLTYTPMLLEACIHAIQEFPMMNSSLDGENIIHHKNINMGVAVALPDDNLIVPVIHCSEEKNFLGLARSTANLSSRARENKLNPDDVFGSTFTITNPGVFGGLFGMGIINQPNVGILAVGSFQKRPVVRETEYGDTIVVRHMVYLTLSYDHRIIDGAYGTKFLSRLVELIESYDE</sequence>
<evidence type="ECO:0000313" key="8">
    <source>
        <dbReference type="EMBL" id="SVD79063.1"/>
    </source>
</evidence>
<feature type="compositionally biased region" description="Polar residues" evidence="6">
    <location>
        <begin position="15"/>
        <end position="32"/>
    </location>
</feature>
<evidence type="ECO:0000256" key="4">
    <source>
        <dbReference type="ARBA" id="ARBA00022823"/>
    </source>
</evidence>
<dbReference type="InterPro" id="IPR050743">
    <property type="entry name" value="2-oxoacid_DH_E2_comp"/>
</dbReference>
<dbReference type="GO" id="GO:0031405">
    <property type="term" value="F:lipoic acid binding"/>
    <property type="evidence" value="ECO:0007669"/>
    <property type="project" value="TreeGrafter"/>
</dbReference>
<dbReference type="Gene3D" id="3.30.559.10">
    <property type="entry name" value="Chloramphenicol acetyltransferase-like domain"/>
    <property type="match status" value="1"/>
</dbReference>
<dbReference type="Pfam" id="PF00198">
    <property type="entry name" value="2-oxoacid_dh"/>
    <property type="match status" value="1"/>
</dbReference>
<evidence type="ECO:0000259" key="7">
    <source>
        <dbReference type="Pfam" id="PF00198"/>
    </source>
</evidence>
<keyword evidence="4" id="KW-0450">Lipoyl</keyword>